<reference evidence="1 2" key="1">
    <citation type="journal article" date="2018" name="PLoS Genet.">
        <title>Population sequencing reveals clonal diversity and ancestral inbreeding in the grapevine cultivar Chardonnay.</title>
        <authorList>
            <person name="Roach M.J."/>
            <person name="Johnson D.L."/>
            <person name="Bohlmann J."/>
            <person name="van Vuuren H.J."/>
            <person name="Jones S.J."/>
            <person name="Pretorius I.S."/>
            <person name="Schmidt S.A."/>
            <person name="Borneman A.R."/>
        </authorList>
    </citation>
    <scope>NUCLEOTIDE SEQUENCE [LARGE SCALE GENOMIC DNA]</scope>
    <source>
        <strain evidence="2">cv. Chardonnay</strain>
        <tissue evidence="1">Leaf</tissue>
    </source>
</reference>
<gene>
    <name evidence="1" type="ORF">CK203_111594</name>
</gene>
<dbReference type="EMBL" id="QGNW01001004">
    <property type="protein sequence ID" value="RVW57896.1"/>
    <property type="molecule type" value="Genomic_DNA"/>
</dbReference>
<dbReference type="InterPro" id="IPR036397">
    <property type="entry name" value="RNaseH_sf"/>
</dbReference>
<proteinExistence type="predicted"/>
<sequence>MLVRRMNAAAFEVVKRYLTEPPILSSPKSDEQLYMYLVVSDYVNGADGPSLKECRLKLPILPGSSSDCTYKSATPSYPAQTRSIRMNAKMVIEFNEYGIKSNPTITNRKLIEQAIHLSFSASNNETEYEVVLAEQDLALVLEGTKLEIRSDSQLIVDKFNESMKQMMNAASHLKKLDYWVIRRVPREENEKQMH</sequence>
<dbReference type="Gene3D" id="3.30.420.10">
    <property type="entry name" value="Ribonuclease H-like superfamily/Ribonuclease H"/>
    <property type="match status" value="1"/>
</dbReference>
<protein>
    <recommendedName>
        <fullName evidence="3">RNase H type-1 domain-containing protein</fullName>
    </recommendedName>
</protein>
<dbReference type="PANTHER" id="PTHR48475:SF2">
    <property type="entry name" value="RIBONUCLEASE H"/>
    <property type="match status" value="1"/>
</dbReference>
<accession>A0A438FD37</accession>
<evidence type="ECO:0008006" key="3">
    <source>
        <dbReference type="Google" id="ProtNLM"/>
    </source>
</evidence>
<dbReference type="PANTHER" id="PTHR48475">
    <property type="entry name" value="RIBONUCLEASE H"/>
    <property type="match status" value="1"/>
</dbReference>
<organism evidence="1 2">
    <name type="scientific">Vitis vinifera</name>
    <name type="common">Grape</name>
    <dbReference type="NCBI Taxonomy" id="29760"/>
    <lineage>
        <taxon>Eukaryota</taxon>
        <taxon>Viridiplantae</taxon>
        <taxon>Streptophyta</taxon>
        <taxon>Embryophyta</taxon>
        <taxon>Tracheophyta</taxon>
        <taxon>Spermatophyta</taxon>
        <taxon>Magnoliopsida</taxon>
        <taxon>eudicotyledons</taxon>
        <taxon>Gunneridae</taxon>
        <taxon>Pentapetalae</taxon>
        <taxon>rosids</taxon>
        <taxon>Vitales</taxon>
        <taxon>Vitaceae</taxon>
        <taxon>Viteae</taxon>
        <taxon>Vitis</taxon>
    </lineage>
</organism>
<name>A0A438FD37_VITVI</name>
<comment type="caution">
    <text evidence="1">The sequence shown here is derived from an EMBL/GenBank/DDBJ whole genome shotgun (WGS) entry which is preliminary data.</text>
</comment>
<evidence type="ECO:0000313" key="2">
    <source>
        <dbReference type="Proteomes" id="UP000288805"/>
    </source>
</evidence>
<dbReference type="Proteomes" id="UP000288805">
    <property type="component" value="Unassembled WGS sequence"/>
</dbReference>
<dbReference type="AlphaFoldDB" id="A0A438FD37"/>
<dbReference type="GO" id="GO:0003676">
    <property type="term" value="F:nucleic acid binding"/>
    <property type="evidence" value="ECO:0007669"/>
    <property type="project" value="InterPro"/>
</dbReference>
<evidence type="ECO:0000313" key="1">
    <source>
        <dbReference type="EMBL" id="RVW57896.1"/>
    </source>
</evidence>